<evidence type="ECO:0000256" key="1">
    <source>
        <dbReference type="SAM" id="SignalP"/>
    </source>
</evidence>
<protein>
    <recommendedName>
        <fullName evidence="4">Lysine-specific metallo-endopeptidase domain-containing protein</fullName>
    </recommendedName>
</protein>
<name>A0A0F5FGL0_9HYPH</name>
<keyword evidence="1" id="KW-0732">Signal</keyword>
<evidence type="ECO:0000313" key="2">
    <source>
        <dbReference type="EMBL" id="KKB07996.1"/>
    </source>
</evidence>
<proteinExistence type="predicted"/>
<comment type="caution">
    <text evidence="2">The sequence shown here is derived from an EMBL/GenBank/DDBJ whole genome shotgun (WGS) entry which is preliminary data.</text>
</comment>
<dbReference type="RefSeq" id="WP_046106025.1">
    <property type="nucleotide sequence ID" value="NZ_JZEY01000061.1"/>
</dbReference>
<dbReference type="Proteomes" id="UP000033649">
    <property type="component" value="Unassembled WGS sequence"/>
</dbReference>
<dbReference type="OrthoDB" id="7948157at2"/>
<dbReference type="EMBL" id="JZEY01000061">
    <property type="protein sequence ID" value="KKB07996.1"/>
    <property type="molecule type" value="Genomic_DNA"/>
</dbReference>
<sequence>MRLLKPVLLAAFALLTINVAQAQPVAQARADALDAYARAAPQLGAQTMGVDTRAYADALQYGRFVSGHWGGEIALDIAEAQDKSGACARFAAYVRIPPENGRVRLVLCPQFSSTGADALRRLTMLHEMVHVVAGPDECRAMAFAALVEQLAYGAYTPVDRYWQANDCARSSFSLP</sequence>
<feature type="signal peptide" evidence="1">
    <location>
        <begin position="1"/>
        <end position="22"/>
    </location>
</feature>
<organism evidence="2 3">
    <name type="scientific">Devosia chinhatensis</name>
    <dbReference type="NCBI Taxonomy" id="429727"/>
    <lineage>
        <taxon>Bacteria</taxon>
        <taxon>Pseudomonadati</taxon>
        <taxon>Pseudomonadota</taxon>
        <taxon>Alphaproteobacteria</taxon>
        <taxon>Hyphomicrobiales</taxon>
        <taxon>Devosiaceae</taxon>
        <taxon>Devosia</taxon>
    </lineage>
</organism>
<dbReference type="AlphaFoldDB" id="A0A0F5FGL0"/>
<evidence type="ECO:0000313" key="3">
    <source>
        <dbReference type="Proteomes" id="UP000033649"/>
    </source>
</evidence>
<feature type="chain" id="PRO_5002486343" description="Lysine-specific metallo-endopeptidase domain-containing protein" evidence="1">
    <location>
        <begin position="23"/>
        <end position="175"/>
    </location>
</feature>
<keyword evidence="3" id="KW-1185">Reference proteome</keyword>
<gene>
    <name evidence="2" type="ORF">VE26_15505</name>
</gene>
<accession>A0A0F5FGL0</accession>
<dbReference type="PATRIC" id="fig|429727.3.peg.3175"/>
<reference evidence="2 3" key="1">
    <citation type="submission" date="2015-03" db="EMBL/GenBank/DDBJ databases">
        <authorList>
            <person name="Hassan Y."/>
            <person name="Lepp D."/>
            <person name="Li X.-Z."/>
            <person name="Zhou T."/>
        </authorList>
    </citation>
    <scope>NUCLEOTIDE SEQUENCE [LARGE SCALE GENOMIC DNA]</scope>
    <source>
        <strain evidence="2 3">IPL18</strain>
    </source>
</reference>
<evidence type="ECO:0008006" key="4">
    <source>
        <dbReference type="Google" id="ProtNLM"/>
    </source>
</evidence>